<keyword evidence="2" id="KW-0694">RNA-binding</keyword>
<proteinExistence type="predicted"/>
<evidence type="ECO:0000313" key="6">
    <source>
        <dbReference type="EMBL" id="CAD9704218.1"/>
    </source>
</evidence>
<feature type="compositionally biased region" description="Basic residues" evidence="4">
    <location>
        <begin position="95"/>
        <end position="108"/>
    </location>
</feature>
<dbReference type="SMART" id="SM00360">
    <property type="entry name" value="RRM"/>
    <property type="match status" value="2"/>
</dbReference>
<evidence type="ECO:0000256" key="3">
    <source>
        <dbReference type="ARBA" id="ARBA00023187"/>
    </source>
</evidence>
<feature type="region of interest" description="Disordered" evidence="4">
    <location>
        <begin position="1"/>
        <end position="110"/>
    </location>
</feature>
<organism evidence="6">
    <name type="scientific">Mucochytrium quahogii</name>
    <dbReference type="NCBI Taxonomy" id="96639"/>
    <lineage>
        <taxon>Eukaryota</taxon>
        <taxon>Sar</taxon>
        <taxon>Stramenopiles</taxon>
        <taxon>Bigyra</taxon>
        <taxon>Labyrinthulomycetes</taxon>
        <taxon>Thraustochytrida</taxon>
        <taxon>Thraustochytriidae</taxon>
        <taxon>Mucochytrium</taxon>
    </lineage>
</organism>
<feature type="domain" description="RRM" evidence="5">
    <location>
        <begin position="286"/>
        <end position="366"/>
    </location>
</feature>
<dbReference type="EMBL" id="HBHK01024868">
    <property type="protein sequence ID" value="CAD9704218.1"/>
    <property type="molecule type" value="Transcribed_RNA"/>
</dbReference>
<accession>A0A7S2WRR1</accession>
<dbReference type="Gene3D" id="3.30.70.330">
    <property type="match status" value="2"/>
</dbReference>
<feature type="domain" description="RRM" evidence="5">
    <location>
        <begin position="133"/>
        <end position="224"/>
    </location>
</feature>
<dbReference type="GO" id="GO:0003723">
    <property type="term" value="F:RNA binding"/>
    <property type="evidence" value="ECO:0007669"/>
    <property type="project" value="UniProtKB-KW"/>
</dbReference>
<dbReference type="InterPro" id="IPR012677">
    <property type="entry name" value="Nucleotide-bd_a/b_plait_sf"/>
</dbReference>
<name>A0A7S2WRR1_9STRA</name>
<evidence type="ECO:0000256" key="4">
    <source>
        <dbReference type="SAM" id="MobiDB-lite"/>
    </source>
</evidence>
<dbReference type="Pfam" id="PF00076">
    <property type="entry name" value="RRM_1"/>
    <property type="match status" value="1"/>
</dbReference>
<feature type="compositionally biased region" description="Basic residues" evidence="4">
    <location>
        <begin position="23"/>
        <end position="42"/>
    </location>
</feature>
<gene>
    <name evidence="6" type="ORF">QSP1433_LOCUS15626</name>
</gene>
<dbReference type="SUPFAM" id="SSF54928">
    <property type="entry name" value="RNA-binding domain, RBD"/>
    <property type="match status" value="2"/>
</dbReference>
<reference evidence="6" key="1">
    <citation type="submission" date="2021-01" db="EMBL/GenBank/DDBJ databases">
        <authorList>
            <person name="Corre E."/>
            <person name="Pelletier E."/>
            <person name="Niang G."/>
            <person name="Scheremetjew M."/>
            <person name="Finn R."/>
            <person name="Kale V."/>
            <person name="Holt S."/>
            <person name="Cochrane G."/>
            <person name="Meng A."/>
            <person name="Brown T."/>
            <person name="Cohen L."/>
        </authorList>
    </citation>
    <scope>NUCLEOTIDE SEQUENCE</scope>
    <source>
        <strain evidence="6">NY070348D</strain>
    </source>
</reference>
<dbReference type="InterPro" id="IPR000504">
    <property type="entry name" value="RRM_dom"/>
</dbReference>
<dbReference type="AlphaFoldDB" id="A0A7S2WRR1"/>
<keyword evidence="3" id="KW-0508">mRNA splicing</keyword>
<dbReference type="InterPro" id="IPR035979">
    <property type="entry name" value="RBD_domain_sf"/>
</dbReference>
<protein>
    <recommendedName>
        <fullName evidence="5">RRM domain-containing protein</fullName>
    </recommendedName>
</protein>
<keyword evidence="1" id="KW-0507">mRNA processing</keyword>
<feature type="compositionally biased region" description="Basic and acidic residues" evidence="4">
    <location>
        <begin position="79"/>
        <end position="94"/>
    </location>
</feature>
<sequence>MSESFRLHLTSASPERSRSPDRSRRRHRDRSGSRDRRRGGHRRREDRQGRSKRHRRESSRSRSPRRRKEYRKKHHRRRYDSDSSNESRHSERTMRKVFKGSKHSNGKHSSKDVEAVMKNLVSNATSSEIHKRQLYCGGIPNGIQANALKDFLNLVLEKYNLNEVLNGSTEAKATGGKGAAPVVGCKLSPDGSYAFVDFRTADQATAVMGLSHMIPCAGHVLKFGRPKSYNLAVGGSSLVNTDSHKWNGPMLNLPPLDLQGVDPAILIERLEASIHKRLTGETPSTKLRLENLVTAQLVNDREEMRGIESELREELETYGKVSRLEFPSNDEPSLGVVVEMNSVEDAKLVYEKMKGRTFDDREIKCSYYGNK</sequence>
<dbReference type="GO" id="GO:0008380">
    <property type="term" value="P:RNA splicing"/>
    <property type="evidence" value="ECO:0007669"/>
    <property type="project" value="UniProtKB-KW"/>
</dbReference>
<evidence type="ECO:0000256" key="2">
    <source>
        <dbReference type="ARBA" id="ARBA00022884"/>
    </source>
</evidence>
<dbReference type="GO" id="GO:0006397">
    <property type="term" value="P:mRNA processing"/>
    <property type="evidence" value="ECO:0007669"/>
    <property type="project" value="UniProtKB-KW"/>
</dbReference>
<evidence type="ECO:0000256" key="1">
    <source>
        <dbReference type="ARBA" id="ARBA00022664"/>
    </source>
</evidence>
<evidence type="ECO:0000259" key="5">
    <source>
        <dbReference type="SMART" id="SM00360"/>
    </source>
</evidence>
<dbReference type="PANTHER" id="PTHR23139">
    <property type="entry name" value="RNA-BINDING PROTEIN"/>
    <property type="match status" value="1"/>
</dbReference>
<feature type="compositionally biased region" description="Basic residues" evidence="4">
    <location>
        <begin position="50"/>
        <end position="78"/>
    </location>
</feature>